<evidence type="ECO:0000256" key="7">
    <source>
        <dbReference type="ARBA" id="ARBA00022741"/>
    </source>
</evidence>
<keyword evidence="7 12" id="KW-0547">Nucleotide-binding</keyword>
<dbReference type="OrthoDB" id="10261385at2759"/>
<evidence type="ECO:0000256" key="5">
    <source>
        <dbReference type="ARBA" id="ARBA00022490"/>
    </source>
</evidence>
<evidence type="ECO:0000256" key="6">
    <source>
        <dbReference type="ARBA" id="ARBA00022598"/>
    </source>
</evidence>
<keyword evidence="5" id="KW-0963">Cytoplasm</keyword>
<dbReference type="PANTHER" id="PTHR10055:SF1">
    <property type="entry name" value="TRYPTOPHAN--TRNA LIGASE, CYTOPLASMIC"/>
    <property type="match status" value="1"/>
</dbReference>
<dbReference type="GO" id="GO:0004830">
    <property type="term" value="F:tryptophan-tRNA ligase activity"/>
    <property type="evidence" value="ECO:0007669"/>
    <property type="project" value="UniProtKB-EC"/>
</dbReference>
<dbReference type="InterPro" id="IPR002306">
    <property type="entry name" value="Trp-tRNA-ligase"/>
</dbReference>
<evidence type="ECO:0000256" key="12">
    <source>
        <dbReference type="RuleBase" id="RU363036"/>
    </source>
</evidence>
<evidence type="ECO:0000313" key="14">
    <source>
        <dbReference type="EMBL" id="EWM21129.1"/>
    </source>
</evidence>
<feature type="region of interest" description="Disordered" evidence="13">
    <location>
        <begin position="190"/>
        <end position="219"/>
    </location>
</feature>
<evidence type="ECO:0000256" key="9">
    <source>
        <dbReference type="ARBA" id="ARBA00022917"/>
    </source>
</evidence>
<dbReference type="EMBL" id="AZIL01002630">
    <property type="protein sequence ID" value="EWM21129.1"/>
    <property type="molecule type" value="Genomic_DNA"/>
</dbReference>
<keyword evidence="6 12" id="KW-0436">Ligase</keyword>
<evidence type="ECO:0000256" key="13">
    <source>
        <dbReference type="SAM" id="MobiDB-lite"/>
    </source>
</evidence>
<evidence type="ECO:0000256" key="2">
    <source>
        <dbReference type="ARBA" id="ARBA00005594"/>
    </source>
</evidence>
<comment type="caution">
    <text evidence="14">The sequence shown here is derived from an EMBL/GenBank/DDBJ whole genome shotgun (WGS) entry which is preliminary data.</text>
</comment>
<comment type="subcellular location">
    <subcellularLocation>
        <location evidence="1">Cytoplasm</location>
    </subcellularLocation>
</comment>
<dbReference type="SUPFAM" id="SSF55186">
    <property type="entry name" value="ThrRS/AlaRS common domain"/>
    <property type="match status" value="1"/>
</dbReference>
<keyword evidence="9 12" id="KW-0648">Protein biosynthesis</keyword>
<reference evidence="14 15" key="1">
    <citation type="journal article" date="2014" name="Mol. Plant">
        <title>Chromosome Scale Genome Assembly and Transcriptome Profiling of Nannochloropsis gaditana in Nitrogen Depletion.</title>
        <authorList>
            <person name="Corteggiani Carpinelli E."/>
            <person name="Telatin A."/>
            <person name="Vitulo N."/>
            <person name="Forcato C."/>
            <person name="D'Angelo M."/>
            <person name="Schiavon R."/>
            <person name="Vezzi A."/>
            <person name="Giacometti G.M."/>
            <person name="Morosinotto T."/>
            <person name="Valle G."/>
        </authorList>
    </citation>
    <scope>NUCLEOTIDE SEQUENCE [LARGE SCALE GENOMIC DNA]</scope>
    <source>
        <strain evidence="14 15">B-31</strain>
    </source>
</reference>
<accession>W7TK77</accession>
<dbReference type="Proteomes" id="UP000019335">
    <property type="component" value="Unassembled WGS sequence"/>
</dbReference>
<dbReference type="EC" id="6.1.1.2" evidence="3"/>
<evidence type="ECO:0000256" key="10">
    <source>
        <dbReference type="ARBA" id="ARBA00023146"/>
    </source>
</evidence>
<dbReference type="Gene3D" id="3.40.50.620">
    <property type="entry name" value="HUPs"/>
    <property type="match status" value="1"/>
</dbReference>
<dbReference type="PRINTS" id="PR01039">
    <property type="entry name" value="TRNASYNTHTRP"/>
</dbReference>
<dbReference type="PANTHER" id="PTHR10055">
    <property type="entry name" value="TRYPTOPHANYL-TRNA SYNTHETASE"/>
    <property type="match status" value="1"/>
</dbReference>
<gene>
    <name evidence="14" type="primary">TrpRS</name>
    <name evidence="14" type="ORF">Naga_100041g13</name>
</gene>
<feature type="compositionally biased region" description="Gly residues" evidence="13">
    <location>
        <begin position="198"/>
        <end position="219"/>
    </location>
</feature>
<dbReference type="Gene3D" id="3.30.980.10">
    <property type="entry name" value="Threonyl-trna Synthetase, Chain A, domain 2"/>
    <property type="match status" value="1"/>
</dbReference>
<dbReference type="AlphaFoldDB" id="W7TK77"/>
<dbReference type="InterPro" id="IPR002305">
    <property type="entry name" value="aa-tRNA-synth_Ic"/>
</dbReference>
<evidence type="ECO:0000256" key="3">
    <source>
        <dbReference type="ARBA" id="ARBA00013161"/>
    </source>
</evidence>
<dbReference type="InterPro" id="IPR018163">
    <property type="entry name" value="Thr/Ala-tRNA-synth_IIc_edit"/>
</dbReference>
<keyword evidence="10 12" id="KW-0030">Aminoacyl-tRNA synthetase</keyword>
<evidence type="ECO:0000256" key="4">
    <source>
        <dbReference type="ARBA" id="ARBA00013782"/>
    </source>
</evidence>
<evidence type="ECO:0000256" key="11">
    <source>
        <dbReference type="ARBA" id="ARBA00030268"/>
    </source>
</evidence>
<keyword evidence="8 12" id="KW-0067">ATP-binding</keyword>
<dbReference type="SUPFAM" id="SSF52374">
    <property type="entry name" value="Nucleotidylyl transferase"/>
    <property type="match status" value="1"/>
</dbReference>
<name>W7TK77_9STRA</name>
<dbReference type="GO" id="GO:0006436">
    <property type="term" value="P:tryptophanyl-tRNA aminoacylation"/>
    <property type="evidence" value="ECO:0007669"/>
    <property type="project" value="InterPro"/>
</dbReference>
<evidence type="ECO:0000256" key="1">
    <source>
        <dbReference type="ARBA" id="ARBA00004496"/>
    </source>
</evidence>
<comment type="similarity">
    <text evidence="2 12">Belongs to the class-I aminoacyl-tRNA synthetase family.</text>
</comment>
<dbReference type="GO" id="GO:0005737">
    <property type="term" value="C:cytoplasm"/>
    <property type="evidence" value="ECO:0007669"/>
    <property type="project" value="UniProtKB-SubCell"/>
</dbReference>
<dbReference type="GO" id="GO:0005524">
    <property type="term" value="F:ATP binding"/>
    <property type="evidence" value="ECO:0007669"/>
    <property type="project" value="UniProtKB-KW"/>
</dbReference>
<protein>
    <recommendedName>
        <fullName evidence="4">Tryptophan--tRNA ligase, cytoplasmic</fullName>
        <ecNumber evidence="3">6.1.1.2</ecNumber>
    </recommendedName>
    <alternativeName>
        <fullName evidence="11">Tryptophanyl-tRNA synthetase</fullName>
    </alternativeName>
</protein>
<sequence>MASPSELRTPQAVTSALIVKGALANVLGFPIGGTTIGTHYSEGHRVRLTVQIGQAPDPTETQFIQVAETINTILAANQPVHVFKLARHRAQTSYKNAMYNRHAVPESITELTIAYIEKIAFSCTAEAVVASTGMVGAITINKTKFRSAKKELEIQYTVSTPSESGPAVLAVAKEDDETLPSSEAISLLNSDTVRQASGGKGNEKGGNGGSIGSASGEGGQVVTPWEVEGDQEIDYDKLIKSFGSMRITESLVSRIERLTNRKCHRFLRRGLFFSHRDLTQLLDLYEKGTKFYLYTGRGPSSESLHLGHLIPFHFTRYLQEAFDVPLVIQLTDDEKFQFKQGLALEECHRLAYENAKDVIACGFDVKKTFIFSDLDYIQHLYPTVLKIQKLVTFNQARGIFGFTESDSCGKIAFPAVQAAPSFPSSFPVPLKGCLDMPCLIPCAIDQDAYFRMTRDVAPRLGCKKPSLIHSKFFPGLEVSGCGGAKIERAIMRGAGLQLFEAGYNCDCINLRWDISEGFFFKPCVLTDERDIPMYLPTPPFPLPPVTVPPRAKAARCPPRPSSRPSM</sequence>
<dbReference type="InterPro" id="IPR001412">
    <property type="entry name" value="aa-tRNA-synth_I_CS"/>
</dbReference>
<dbReference type="PROSITE" id="PS00178">
    <property type="entry name" value="AA_TRNA_LIGASE_I"/>
    <property type="match status" value="1"/>
</dbReference>
<keyword evidence="15" id="KW-1185">Reference proteome</keyword>
<dbReference type="Pfam" id="PF00579">
    <property type="entry name" value="tRNA-synt_1b"/>
    <property type="match status" value="1"/>
</dbReference>
<dbReference type="InterPro" id="IPR014729">
    <property type="entry name" value="Rossmann-like_a/b/a_fold"/>
</dbReference>
<evidence type="ECO:0000256" key="8">
    <source>
        <dbReference type="ARBA" id="ARBA00022840"/>
    </source>
</evidence>
<proteinExistence type="inferred from homology"/>
<dbReference type="FunFam" id="3.40.50.620:FF:000033">
    <property type="entry name" value="tryptophan--tRNA ligase, cytoplasmic"/>
    <property type="match status" value="1"/>
</dbReference>
<evidence type="ECO:0000313" key="15">
    <source>
        <dbReference type="Proteomes" id="UP000019335"/>
    </source>
</evidence>
<organism evidence="14 15">
    <name type="scientific">Nannochloropsis gaditana</name>
    <dbReference type="NCBI Taxonomy" id="72520"/>
    <lineage>
        <taxon>Eukaryota</taxon>
        <taxon>Sar</taxon>
        <taxon>Stramenopiles</taxon>
        <taxon>Ochrophyta</taxon>
        <taxon>Eustigmatophyceae</taxon>
        <taxon>Eustigmatales</taxon>
        <taxon>Monodopsidaceae</taxon>
        <taxon>Nannochloropsis</taxon>
    </lineage>
</organism>